<dbReference type="GO" id="GO:0000981">
    <property type="term" value="F:DNA-binding transcription factor activity, RNA polymerase II-specific"/>
    <property type="evidence" value="ECO:0007669"/>
    <property type="project" value="InterPro"/>
</dbReference>
<keyword evidence="1" id="KW-0805">Transcription regulation</keyword>
<feature type="region of interest" description="Disordered" evidence="5">
    <location>
        <begin position="488"/>
        <end position="592"/>
    </location>
</feature>
<evidence type="ECO:0000256" key="3">
    <source>
        <dbReference type="ARBA" id="ARBA00023163"/>
    </source>
</evidence>
<dbReference type="Pfam" id="PF11951">
    <property type="entry name" value="Fungal_trans_2"/>
    <property type="match status" value="1"/>
</dbReference>
<dbReference type="SMART" id="SM00066">
    <property type="entry name" value="GAL4"/>
    <property type="match status" value="1"/>
</dbReference>
<dbReference type="STRING" id="5601.A0A0D2CER8"/>
<keyword evidence="2" id="KW-0238">DNA-binding</keyword>
<dbReference type="InterPro" id="IPR021858">
    <property type="entry name" value="Fun_TF"/>
</dbReference>
<dbReference type="PANTHER" id="PTHR47657:SF12">
    <property type="entry name" value="ZN(II)2CYS6 TRANSCRIPTION FACTOR (EUROFUNG)"/>
    <property type="match status" value="1"/>
</dbReference>
<dbReference type="InterPro" id="IPR052400">
    <property type="entry name" value="Zn2-C6_fungal_TF"/>
</dbReference>
<evidence type="ECO:0000259" key="6">
    <source>
        <dbReference type="PROSITE" id="PS50048"/>
    </source>
</evidence>
<feature type="compositionally biased region" description="Polar residues" evidence="5">
    <location>
        <begin position="562"/>
        <end position="584"/>
    </location>
</feature>
<organism evidence="7 8">
    <name type="scientific">Phialophora macrospora</name>
    <dbReference type="NCBI Taxonomy" id="1851006"/>
    <lineage>
        <taxon>Eukaryota</taxon>
        <taxon>Fungi</taxon>
        <taxon>Dikarya</taxon>
        <taxon>Ascomycota</taxon>
        <taxon>Pezizomycotina</taxon>
        <taxon>Eurotiomycetes</taxon>
        <taxon>Chaetothyriomycetidae</taxon>
        <taxon>Chaetothyriales</taxon>
        <taxon>Herpotrichiellaceae</taxon>
        <taxon>Phialophora</taxon>
    </lineage>
</organism>
<keyword evidence="3" id="KW-0804">Transcription</keyword>
<dbReference type="CDD" id="cd00067">
    <property type="entry name" value="GAL4"/>
    <property type="match status" value="1"/>
</dbReference>
<dbReference type="PROSITE" id="PS00463">
    <property type="entry name" value="ZN2_CY6_FUNGAL_1"/>
    <property type="match status" value="1"/>
</dbReference>
<dbReference type="AlphaFoldDB" id="A0A0D2CER8"/>
<dbReference type="EMBL" id="KN846961">
    <property type="protein sequence ID" value="KIW63596.1"/>
    <property type="molecule type" value="Genomic_DNA"/>
</dbReference>
<keyword evidence="8" id="KW-1185">Reference proteome</keyword>
<sequence length="592" mass="66040">MAGPGGGPPRKSHTKSRKGCKTCKRRHIRCDETFPQCRNCTKHNCRCDYMDMPAAGEEPLKGAKPPDLLMSPELQRRLDNWRMSGESPLQELQVPDRVYWTRFSTIDLRLIHHITTLSTDMYNRGYSTCTAWGFKTHSLISASLSHDFAMSALLALSASHLAWQTKNPDTDNLAYHHRGVALKGLHEAIGAFSRENSEAILAASILLSWQATDWRGWASLQQGISTVMSAMRQWIHESDLARYLENQRTVARARTPATPTMPHAQLSIPHEDLRRVEQITTATHNLRLRLSTSEELAEYAGRLFEYLQDLQRDLSTQAPEQAFVRLQPLRDLIFWLPPLILRAGESDLAPLTLLSHLYASALAVEPLFPDIGGAYLGSMSVLPLERVHDMLRTRRTTQPQDTSIQVALSLIDVPVQIMTSYRLRQRHNSQSSQSIEGYRYSPHGSPYTAPQMPISTSTDVSIAPLYSNSPLHAPGSLPLPGSAYFQAALGPGEPRRESSMSSLSSLGRTHSMSDRSLASGSPHAMGMVYGSPATQHPRSSHELPGSRMDYFGQIQAPYNPYGSMNMNTRNPPATMSPPLQQSQQDKGKERQQ</sequence>
<dbReference type="GO" id="GO:0003677">
    <property type="term" value="F:DNA binding"/>
    <property type="evidence" value="ECO:0007669"/>
    <property type="project" value="UniProtKB-KW"/>
</dbReference>
<dbReference type="GO" id="GO:0008270">
    <property type="term" value="F:zinc ion binding"/>
    <property type="evidence" value="ECO:0007669"/>
    <property type="project" value="InterPro"/>
</dbReference>
<evidence type="ECO:0000313" key="7">
    <source>
        <dbReference type="EMBL" id="KIW63596.1"/>
    </source>
</evidence>
<proteinExistence type="predicted"/>
<feature type="domain" description="Zn(2)-C6 fungal-type" evidence="6">
    <location>
        <begin position="19"/>
        <end position="49"/>
    </location>
</feature>
<reference evidence="7 8" key="1">
    <citation type="submission" date="2015-01" db="EMBL/GenBank/DDBJ databases">
        <title>The Genome Sequence of Capronia semiimmersa CBS27337.</title>
        <authorList>
            <consortium name="The Broad Institute Genomics Platform"/>
            <person name="Cuomo C."/>
            <person name="de Hoog S."/>
            <person name="Gorbushina A."/>
            <person name="Stielow B."/>
            <person name="Teixiera M."/>
            <person name="Abouelleil A."/>
            <person name="Chapman S.B."/>
            <person name="Priest M."/>
            <person name="Young S.K."/>
            <person name="Wortman J."/>
            <person name="Nusbaum C."/>
            <person name="Birren B."/>
        </authorList>
    </citation>
    <scope>NUCLEOTIDE SEQUENCE [LARGE SCALE GENOMIC DNA]</scope>
    <source>
        <strain evidence="7 8">CBS 27337</strain>
    </source>
</reference>
<dbReference type="InterPro" id="IPR001138">
    <property type="entry name" value="Zn2Cys6_DnaBD"/>
</dbReference>
<keyword evidence="4" id="KW-0539">Nucleus</keyword>
<accession>A0A0D2CER8</accession>
<feature type="region of interest" description="Disordered" evidence="5">
    <location>
        <begin position="424"/>
        <end position="449"/>
    </location>
</feature>
<dbReference type="Gene3D" id="4.10.240.10">
    <property type="entry name" value="Zn(2)-C6 fungal-type DNA-binding domain"/>
    <property type="match status" value="1"/>
</dbReference>
<evidence type="ECO:0000313" key="8">
    <source>
        <dbReference type="Proteomes" id="UP000054266"/>
    </source>
</evidence>
<evidence type="ECO:0000256" key="1">
    <source>
        <dbReference type="ARBA" id="ARBA00023015"/>
    </source>
</evidence>
<evidence type="ECO:0000256" key="2">
    <source>
        <dbReference type="ARBA" id="ARBA00023125"/>
    </source>
</evidence>
<dbReference type="Proteomes" id="UP000054266">
    <property type="component" value="Unassembled WGS sequence"/>
</dbReference>
<dbReference type="Pfam" id="PF00172">
    <property type="entry name" value="Zn_clus"/>
    <property type="match status" value="1"/>
</dbReference>
<evidence type="ECO:0000256" key="4">
    <source>
        <dbReference type="ARBA" id="ARBA00023242"/>
    </source>
</evidence>
<dbReference type="InterPro" id="IPR036864">
    <property type="entry name" value="Zn2-C6_fun-type_DNA-bd_sf"/>
</dbReference>
<name>A0A0D2CER8_9EURO</name>
<gene>
    <name evidence="7" type="ORF">PV04_08584</name>
</gene>
<feature type="compositionally biased region" description="Low complexity" evidence="5">
    <location>
        <begin position="499"/>
        <end position="510"/>
    </location>
</feature>
<dbReference type="PROSITE" id="PS50048">
    <property type="entry name" value="ZN2_CY6_FUNGAL_2"/>
    <property type="match status" value="1"/>
</dbReference>
<dbReference type="PANTHER" id="PTHR47657">
    <property type="entry name" value="STEROL REGULATORY ELEMENT-BINDING PROTEIN ECM22"/>
    <property type="match status" value="1"/>
</dbReference>
<dbReference type="SUPFAM" id="SSF57701">
    <property type="entry name" value="Zn2/Cys6 DNA-binding domain"/>
    <property type="match status" value="1"/>
</dbReference>
<protein>
    <recommendedName>
        <fullName evidence="6">Zn(2)-C6 fungal-type domain-containing protein</fullName>
    </recommendedName>
</protein>
<evidence type="ECO:0000256" key="5">
    <source>
        <dbReference type="SAM" id="MobiDB-lite"/>
    </source>
</evidence>